<dbReference type="RefSeq" id="WP_203923436.1">
    <property type="nucleotide sequence ID" value="NZ_BONZ01000087.1"/>
</dbReference>
<evidence type="ECO:0000313" key="4">
    <source>
        <dbReference type="Proteomes" id="UP000642748"/>
    </source>
</evidence>
<sequence length="291" mass="30791">MRVLVTGATGRVGSRLAPRLAAGDTVRVVVRDPGRAAGLAERGIEVVTGDLLDPDTVKQAVAGVDAVVHLAAAFRQVSDEEIVAATHDTTVGLARAALDAGVGRFVFSSTNLVYGPGRGRPANEGDEPAPAATYPAAKVRAERALLDLHRNAGLGLRILRLPFVYGDGDPHLAESLGFAARRPAHWRLQMAHHADVAQGVTLALRAEGIDGRIYNLADDAPITAWELYALQGRQAPSQPTSSPAGTSPNVEKVADEVDPWEGIVDIERIRRELGYRPIYPSVYAARAAGAL</sequence>
<reference evidence="3" key="1">
    <citation type="submission" date="2021-01" db="EMBL/GenBank/DDBJ databases">
        <title>Whole genome shotgun sequence of Rugosimonospora africana NBRC 104875.</title>
        <authorList>
            <person name="Komaki H."/>
            <person name="Tamura T."/>
        </authorList>
    </citation>
    <scope>NUCLEOTIDE SEQUENCE</scope>
    <source>
        <strain evidence="3">NBRC 104875</strain>
    </source>
</reference>
<evidence type="ECO:0000313" key="3">
    <source>
        <dbReference type="EMBL" id="GIH19999.1"/>
    </source>
</evidence>
<name>A0A8J3QZ75_9ACTN</name>
<feature type="compositionally biased region" description="Polar residues" evidence="1">
    <location>
        <begin position="234"/>
        <end position="249"/>
    </location>
</feature>
<dbReference type="InterPro" id="IPR051783">
    <property type="entry name" value="NAD(P)-dependent_oxidoreduct"/>
</dbReference>
<dbReference type="AlphaFoldDB" id="A0A8J3QZ75"/>
<accession>A0A8J3QZ75</accession>
<dbReference type="Pfam" id="PF01370">
    <property type="entry name" value="Epimerase"/>
    <property type="match status" value="1"/>
</dbReference>
<dbReference type="GO" id="GO:0005737">
    <property type="term" value="C:cytoplasm"/>
    <property type="evidence" value="ECO:0007669"/>
    <property type="project" value="TreeGrafter"/>
</dbReference>
<dbReference type="PANTHER" id="PTHR48079">
    <property type="entry name" value="PROTEIN YEEZ"/>
    <property type="match status" value="1"/>
</dbReference>
<dbReference type="Proteomes" id="UP000642748">
    <property type="component" value="Unassembled WGS sequence"/>
</dbReference>
<dbReference type="EMBL" id="BONZ01000087">
    <property type="protein sequence ID" value="GIH19999.1"/>
    <property type="molecule type" value="Genomic_DNA"/>
</dbReference>
<proteinExistence type="predicted"/>
<organism evidence="3 4">
    <name type="scientific">Rugosimonospora africana</name>
    <dbReference type="NCBI Taxonomy" id="556532"/>
    <lineage>
        <taxon>Bacteria</taxon>
        <taxon>Bacillati</taxon>
        <taxon>Actinomycetota</taxon>
        <taxon>Actinomycetes</taxon>
        <taxon>Micromonosporales</taxon>
        <taxon>Micromonosporaceae</taxon>
        <taxon>Rugosimonospora</taxon>
    </lineage>
</organism>
<dbReference type="PANTHER" id="PTHR48079:SF6">
    <property type="entry name" value="NAD(P)-BINDING DOMAIN-CONTAINING PROTEIN-RELATED"/>
    <property type="match status" value="1"/>
</dbReference>
<dbReference type="Gene3D" id="3.40.50.720">
    <property type="entry name" value="NAD(P)-binding Rossmann-like Domain"/>
    <property type="match status" value="1"/>
</dbReference>
<keyword evidence="4" id="KW-1185">Reference proteome</keyword>
<dbReference type="GO" id="GO:0004029">
    <property type="term" value="F:aldehyde dehydrogenase (NAD+) activity"/>
    <property type="evidence" value="ECO:0007669"/>
    <property type="project" value="TreeGrafter"/>
</dbReference>
<protein>
    <submittedName>
        <fullName evidence="3">dTDP-4-dehydrorhamnose 3,5-epimerase</fullName>
    </submittedName>
</protein>
<evidence type="ECO:0000259" key="2">
    <source>
        <dbReference type="Pfam" id="PF01370"/>
    </source>
</evidence>
<dbReference type="SUPFAM" id="SSF51735">
    <property type="entry name" value="NAD(P)-binding Rossmann-fold domains"/>
    <property type="match status" value="1"/>
</dbReference>
<gene>
    <name evidence="3" type="primary">galE1</name>
    <name evidence="3" type="ORF">Raf01_81710</name>
</gene>
<evidence type="ECO:0000256" key="1">
    <source>
        <dbReference type="SAM" id="MobiDB-lite"/>
    </source>
</evidence>
<dbReference type="InterPro" id="IPR001509">
    <property type="entry name" value="Epimerase_deHydtase"/>
</dbReference>
<comment type="caution">
    <text evidence="3">The sequence shown here is derived from an EMBL/GenBank/DDBJ whole genome shotgun (WGS) entry which is preliminary data.</text>
</comment>
<feature type="domain" description="NAD-dependent epimerase/dehydratase" evidence="2">
    <location>
        <begin position="3"/>
        <end position="216"/>
    </location>
</feature>
<dbReference type="InterPro" id="IPR036291">
    <property type="entry name" value="NAD(P)-bd_dom_sf"/>
</dbReference>
<feature type="region of interest" description="Disordered" evidence="1">
    <location>
        <begin position="234"/>
        <end position="253"/>
    </location>
</feature>